<comment type="caution">
    <text evidence="3">The sequence shown here is derived from an EMBL/GenBank/DDBJ whole genome shotgun (WGS) entry which is preliminary data.</text>
</comment>
<gene>
    <name evidence="3" type="ORF">Vafri_10666</name>
</gene>
<keyword evidence="2" id="KW-0472">Membrane</keyword>
<feature type="region of interest" description="Disordered" evidence="1">
    <location>
        <begin position="239"/>
        <end position="260"/>
    </location>
</feature>
<reference evidence="3" key="1">
    <citation type="journal article" date="2021" name="Proc. Natl. Acad. Sci. U.S.A.">
        <title>Three genomes in the algal genus Volvox reveal the fate of a haploid sex-determining region after a transition to homothallism.</title>
        <authorList>
            <person name="Yamamoto K."/>
            <person name="Hamaji T."/>
            <person name="Kawai-Toyooka H."/>
            <person name="Matsuzaki R."/>
            <person name="Takahashi F."/>
            <person name="Nishimura Y."/>
            <person name="Kawachi M."/>
            <person name="Noguchi H."/>
            <person name="Minakuchi Y."/>
            <person name="Umen J.G."/>
            <person name="Toyoda A."/>
            <person name="Nozaki H."/>
        </authorList>
    </citation>
    <scope>NUCLEOTIDE SEQUENCE</scope>
    <source>
        <strain evidence="3">NIES-3780</strain>
    </source>
</reference>
<feature type="transmembrane region" description="Helical" evidence="2">
    <location>
        <begin position="106"/>
        <end position="127"/>
    </location>
</feature>
<dbReference type="Proteomes" id="UP000747399">
    <property type="component" value="Unassembled WGS sequence"/>
</dbReference>
<evidence type="ECO:0000313" key="4">
    <source>
        <dbReference type="Proteomes" id="UP000747399"/>
    </source>
</evidence>
<keyword evidence="2" id="KW-1133">Transmembrane helix</keyword>
<name>A0A8J4B6B8_9CHLO</name>
<keyword evidence="2" id="KW-0812">Transmembrane</keyword>
<dbReference type="AlphaFoldDB" id="A0A8J4B6B8"/>
<dbReference type="EMBL" id="BNCO01000020">
    <property type="protein sequence ID" value="GIL54996.1"/>
    <property type="molecule type" value="Genomic_DNA"/>
</dbReference>
<accession>A0A8J4B6B8</accession>
<feature type="transmembrane region" description="Helical" evidence="2">
    <location>
        <begin position="51"/>
        <end position="68"/>
    </location>
</feature>
<evidence type="ECO:0000313" key="3">
    <source>
        <dbReference type="EMBL" id="GIL54996.1"/>
    </source>
</evidence>
<feature type="compositionally biased region" description="Basic and acidic residues" evidence="1">
    <location>
        <begin position="239"/>
        <end position="248"/>
    </location>
</feature>
<protein>
    <submittedName>
        <fullName evidence="3">Uncharacterized protein</fullName>
    </submittedName>
</protein>
<keyword evidence="4" id="KW-1185">Reference proteome</keyword>
<evidence type="ECO:0000256" key="1">
    <source>
        <dbReference type="SAM" id="MobiDB-lite"/>
    </source>
</evidence>
<proteinExistence type="predicted"/>
<feature type="transmembrane region" description="Helical" evidence="2">
    <location>
        <begin position="80"/>
        <end position="100"/>
    </location>
</feature>
<sequence>MQTPLQLRNRFLRNVFGLLALSLAVAAGAGVAVLAAPPDVASRLLLSQPWALHLTLVLSIGTLLLLALSERLRRPHPHSLLAFVAFSAGQTLLVATATVALDTCLLVQAVGLAALALACVAACAQLLGRLADLTTGAAIAWCSAGVVLGWAGGAALEAVVAGSAGSGASGIGLCCCSWPPWSCGPSSSRGAIVAGGTAITAVPPVRRADLTAIWSWYPGSPQYVSYQVRLLPTGSLERGGGRECRAGEDTGTGGSNSNQRDMEARQDFAVARKQQQRWEYCHIRRREDKKCGTQDSTSPRLSRTQGSPFHADIAFITLTDL</sequence>
<evidence type="ECO:0000256" key="2">
    <source>
        <dbReference type="SAM" id="Phobius"/>
    </source>
</evidence>
<organism evidence="3 4">
    <name type="scientific">Volvox africanus</name>
    <dbReference type="NCBI Taxonomy" id="51714"/>
    <lineage>
        <taxon>Eukaryota</taxon>
        <taxon>Viridiplantae</taxon>
        <taxon>Chlorophyta</taxon>
        <taxon>core chlorophytes</taxon>
        <taxon>Chlorophyceae</taxon>
        <taxon>CS clade</taxon>
        <taxon>Chlamydomonadales</taxon>
        <taxon>Volvocaceae</taxon>
        <taxon>Volvox</taxon>
    </lineage>
</organism>